<name>A0A813G1T1_POLGL</name>
<dbReference type="EMBL" id="CAJNNV010026589">
    <property type="protein sequence ID" value="CAE8618573.1"/>
    <property type="molecule type" value="Genomic_DNA"/>
</dbReference>
<proteinExistence type="predicted"/>
<accession>A0A813G1T1</accession>
<dbReference type="EMBL" id="CAJNNW010033041">
    <property type="protein sequence ID" value="CAE8716817.1"/>
    <property type="molecule type" value="Genomic_DNA"/>
</dbReference>
<evidence type="ECO:0000256" key="1">
    <source>
        <dbReference type="SAM" id="MobiDB-lite"/>
    </source>
</evidence>
<reference evidence="2" key="1">
    <citation type="submission" date="2021-02" db="EMBL/GenBank/DDBJ databases">
        <authorList>
            <person name="Dougan E. K."/>
            <person name="Rhodes N."/>
            <person name="Thang M."/>
            <person name="Chan C."/>
        </authorList>
    </citation>
    <scope>NUCLEOTIDE SEQUENCE</scope>
</reference>
<sequence>MLATPPCASPAPSSGYRTPSGADAAAAEAAARAPTVDYAGYAAHYERENQALREQLWSMRQMLESREAQEAHNSKLLAAAFQEGDSLAARLVALMAKNPQFTGVLWHVPPPVLPQMAPQLIPPPSPPPEEESFQTSAPATPSRRVLSLAHVTPAPSAGTYEVAQAAAQGQPAASPTPSPSPSGKVLPTPRRALLPSFAPPSHPAPGSLSPEPSKKPPDCDAMAETPPPKGAAPGLPR</sequence>
<keyword evidence="4" id="KW-1185">Reference proteome</keyword>
<dbReference type="Proteomes" id="UP000654075">
    <property type="component" value="Unassembled WGS sequence"/>
</dbReference>
<comment type="caution">
    <text evidence="2">The sequence shown here is derived from an EMBL/GenBank/DDBJ whole genome shotgun (WGS) entry which is preliminary data.</text>
</comment>
<gene>
    <name evidence="2" type="ORF">PGLA1383_LOCUS36186</name>
    <name evidence="3" type="ORF">PGLA2088_LOCUS39235</name>
</gene>
<evidence type="ECO:0000313" key="4">
    <source>
        <dbReference type="Proteomes" id="UP000654075"/>
    </source>
</evidence>
<feature type="region of interest" description="Disordered" evidence="1">
    <location>
        <begin position="1"/>
        <end position="28"/>
    </location>
</feature>
<dbReference type="Proteomes" id="UP000626109">
    <property type="component" value="Unassembled WGS sequence"/>
</dbReference>
<evidence type="ECO:0000313" key="3">
    <source>
        <dbReference type="EMBL" id="CAE8716817.1"/>
    </source>
</evidence>
<feature type="compositionally biased region" description="Low complexity" evidence="1">
    <location>
        <begin position="1"/>
        <end position="14"/>
    </location>
</feature>
<feature type="region of interest" description="Disordered" evidence="1">
    <location>
        <begin position="116"/>
        <end position="144"/>
    </location>
</feature>
<feature type="compositionally biased region" description="Low complexity" evidence="1">
    <location>
        <begin position="163"/>
        <end position="173"/>
    </location>
</feature>
<feature type="compositionally biased region" description="Pro residues" evidence="1">
    <location>
        <begin position="225"/>
        <end position="237"/>
    </location>
</feature>
<dbReference type="AlphaFoldDB" id="A0A813G1T1"/>
<organism evidence="2 4">
    <name type="scientific">Polarella glacialis</name>
    <name type="common">Dinoflagellate</name>
    <dbReference type="NCBI Taxonomy" id="89957"/>
    <lineage>
        <taxon>Eukaryota</taxon>
        <taxon>Sar</taxon>
        <taxon>Alveolata</taxon>
        <taxon>Dinophyceae</taxon>
        <taxon>Suessiales</taxon>
        <taxon>Suessiaceae</taxon>
        <taxon>Polarella</taxon>
    </lineage>
</organism>
<evidence type="ECO:0000313" key="2">
    <source>
        <dbReference type="EMBL" id="CAE8618573.1"/>
    </source>
</evidence>
<feature type="region of interest" description="Disordered" evidence="1">
    <location>
        <begin position="162"/>
        <end position="237"/>
    </location>
</feature>
<protein>
    <submittedName>
        <fullName evidence="2">Uncharacterized protein</fullName>
    </submittedName>
</protein>